<dbReference type="HOGENOM" id="CLU_011447_1_0_10"/>
<evidence type="ECO:0000256" key="9">
    <source>
        <dbReference type="ARBA" id="ARBA00023065"/>
    </source>
</evidence>
<sequence>MAQNIDLSKLSPEQLAAYKKYKDGNAGAVTNTQQAEVVDRNVNNGQEDIDELRDTQKKASNKANESNFANQNQKSEKSKTFSGGIFGSYLFDKQNLTFEPKLNIPTPPNYILGTYDELIIDVSGMYEANFKPKVSPEGYIRVPNASPIKVSGQTVENVTRIIKSRLVGIYPGAQINVSLGSIRSIRVTVVGEATRPGTYTLPSLATAFNALYACGGPDSIGTMRDIKVVRRGKVVANVDVYGFLLDGALTNNIALQDEDVIKIDPYKARVSISGAIKREGLFEALPGETLQQLVRFAGGYSDNANKSVITTIRLKNNGKTVVDVPENQLAIFKLQSGDSCYVATTSKIFDNRVDITGSVYRPGTYALETGMTVKKLIEKANGLKEDAFMNMAFINRKQANQIPEILGFNLGEVLKGAAEDILLQKDDSVMITSLFDYREEKSISISGAVLMPGTFKFVENITLKDLIFKAKGFTEMANTDSVELVRIIKDPDRLMNTTDKTIVYKFSLDKELSFKKGSADMLLENGDKVIVRTISGYEETRTVKLEGEILQPGEYSVTSKSERISDVIKRAGGFTQYAYPAGAFLIRTEKETGVQQKLNQITKENAKKLYQNKNDNKVDATMLKTAGIAAPAEGLDSIQNTFSKSKSVDKVFKSQGIVGINLVEIMKHPGGKDDFFLEDGDDIFVPRELQTVRVMGEVLFPTYVGYQPGMSLKKYIHRAGGFTEQALKKKVFVLYANGTARSTTRFLGIKFYPKLQPGARIVVPEKPTEVKNPLTAGETVGILTSITSAMVLIYSVVKR</sequence>
<proteinExistence type="inferred from homology"/>
<evidence type="ECO:0000256" key="5">
    <source>
        <dbReference type="ARBA" id="ARBA00022597"/>
    </source>
</evidence>
<keyword evidence="4" id="KW-1134">Transmembrane beta strand</keyword>
<evidence type="ECO:0000313" key="20">
    <source>
        <dbReference type="Proteomes" id="UP000008718"/>
    </source>
</evidence>
<dbReference type="InterPro" id="IPR049712">
    <property type="entry name" value="Poly_export"/>
</dbReference>
<evidence type="ECO:0000256" key="10">
    <source>
        <dbReference type="ARBA" id="ARBA00023114"/>
    </source>
</evidence>
<dbReference type="Pfam" id="PF02563">
    <property type="entry name" value="Poly_export"/>
    <property type="match status" value="1"/>
</dbReference>
<evidence type="ECO:0000256" key="6">
    <source>
        <dbReference type="ARBA" id="ARBA00022692"/>
    </source>
</evidence>
<evidence type="ECO:0000256" key="4">
    <source>
        <dbReference type="ARBA" id="ARBA00022452"/>
    </source>
</evidence>
<dbReference type="InterPro" id="IPR054765">
    <property type="entry name" value="SLBB_dom"/>
</dbReference>
<dbReference type="Proteomes" id="UP000008718">
    <property type="component" value="Chromosome"/>
</dbReference>
<keyword evidence="5" id="KW-0762">Sugar transport</keyword>
<reference evidence="19 20" key="2">
    <citation type="journal article" date="2011" name="Stand. Genomic Sci.">
        <title>Complete genome sequence of Paludibacter propionicigenes type strain (WB4).</title>
        <authorList>
            <person name="Gronow S."/>
            <person name="Munk C."/>
            <person name="Lapidus A."/>
            <person name="Nolan M."/>
            <person name="Lucas S."/>
            <person name="Hammon N."/>
            <person name="Deshpande S."/>
            <person name="Cheng J.F."/>
            <person name="Tapia R."/>
            <person name="Han C."/>
            <person name="Goodwin L."/>
            <person name="Pitluck S."/>
            <person name="Liolios K."/>
            <person name="Ivanova N."/>
            <person name="Mavromatis K."/>
            <person name="Mikhailova N."/>
            <person name="Pati A."/>
            <person name="Chen A."/>
            <person name="Palaniappan K."/>
            <person name="Land M."/>
            <person name="Hauser L."/>
            <person name="Chang Y.J."/>
            <person name="Jeffries C.D."/>
            <person name="Brambilla E."/>
            <person name="Rohde M."/>
            <person name="Goker M."/>
            <person name="Detter J.C."/>
            <person name="Woyke T."/>
            <person name="Bristow J."/>
            <person name="Eisen J.A."/>
            <person name="Markowitz V."/>
            <person name="Hugenholtz P."/>
            <person name="Kyrpides N.C."/>
            <person name="Klenk H.P."/>
        </authorList>
    </citation>
    <scope>NUCLEOTIDE SEQUENCE [LARGE SCALE GENOMIC DNA]</scope>
    <source>
        <strain evidence="20">DSM 17365 / JCM 13257 / WB4</strain>
    </source>
</reference>
<keyword evidence="14" id="KW-0449">Lipoprotein</keyword>
<keyword evidence="8" id="KW-0625">Polysaccharide transport</keyword>
<comment type="similarity">
    <text evidence="2">Belongs to the BexD/CtrA/VexA family.</text>
</comment>
<evidence type="ECO:0000256" key="14">
    <source>
        <dbReference type="ARBA" id="ARBA00023288"/>
    </source>
</evidence>
<evidence type="ECO:0000256" key="3">
    <source>
        <dbReference type="ARBA" id="ARBA00022448"/>
    </source>
</evidence>
<dbReference type="KEGG" id="ppn:Palpr_0977"/>
<evidence type="ECO:0000256" key="15">
    <source>
        <dbReference type="SAM" id="MobiDB-lite"/>
    </source>
</evidence>
<feature type="region of interest" description="Disordered" evidence="15">
    <location>
        <begin position="54"/>
        <end position="79"/>
    </location>
</feature>
<feature type="domain" description="Soluble ligand binding" evidence="17">
    <location>
        <begin position="543"/>
        <end position="590"/>
    </location>
</feature>
<keyword evidence="7" id="KW-0732">Signal</keyword>
<dbReference type="Pfam" id="PF10531">
    <property type="entry name" value="SLBB"/>
    <property type="match status" value="5"/>
</dbReference>
<feature type="compositionally biased region" description="Polar residues" evidence="15">
    <location>
        <begin position="61"/>
        <end position="73"/>
    </location>
</feature>
<evidence type="ECO:0000259" key="17">
    <source>
        <dbReference type="Pfam" id="PF10531"/>
    </source>
</evidence>
<accession>E4T333</accession>
<dbReference type="Pfam" id="PF22461">
    <property type="entry name" value="SLBB_2"/>
    <property type="match status" value="1"/>
</dbReference>
<dbReference type="AlphaFoldDB" id="E4T333"/>
<evidence type="ECO:0000256" key="1">
    <source>
        <dbReference type="ARBA" id="ARBA00004571"/>
    </source>
</evidence>
<evidence type="ECO:0000256" key="11">
    <source>
        <dbReference type="ARBA" id="ARBA00023136"/>
    </source>
</evidence>
<dbReference type="eggNOG" id="COG1596">
    <property type="taxonomic scope" value="Bacteria"/>
</dbReference>
<keyword evidence="11" id="KW-0472">Membrane</keyword>
<evidence type="ECO:0000256" key="12">
    <source>
        <dbReference type="ARBA" id="ARBA00023139"/>
    </source>
</evidence>
<keyword evidence="10" id="KW-0626">Porin</keyword>
<keyword evidence="13" id="KW-0998">Cell outer membrane</keyword>
<dbReference type="Gene3D" id="3.30.1950.10">
    <property type="entry name" value="wza like domain"/>
    <property type="match status" value="1"/>
</dbReference>
<evidence type="ECO:0000259" key="18">
    <source>
        <dbReference type="Pfam" id="PF22461"/>
    </source>
</evidence>
<dbReference type="GO" id="GO:0006811">
    <property type="term" value="P:monoatomic ion transport"/>
    <property type="evidence" value="ECO:0007669"/>
    <property type="project" value="UniProtKB-KW"/>
</dbReference>
<reference key="1">
    <citation type="submission" date="2010-11" db="EMBL/GenBank/DDBJ databases">
        <title>The complete genome of Paludibacter propionicigenes DSM 17365.</title>
        <authorList>
            <consortium name="US DOE Joint Genome Institute (JGI-PGF)"/>
            <person name="Lucas S."/>
            <person name="Copeland A."/>
            <person name="Lapidus A."/>
            <person name="Bruce D."/>
            <person name="Goodwin L."/>
            <person name="Pitluck S."/>
            <person name="Kyrpides N."/>
            <person name="Mavromatis K."/>
            <person name="Ivanova N."/>
            <person name="Munk A.C."/>
            <person name="Brettin T."/>
            <person name="Detter J.C."/>
            <person name="Han C."/>
            <person name="Tapia R."/>
            <person name="Land M."/>
            <person name="Hauser L."/>
            <person name="Markowitz V."/>
            <person name="Cheng J.-F."/>
            <person name="Hugenholtz P."/>
            <person name="Woyke T."/>
            <person name="Wu D."/>
            <person name="Gronow S."/>
            <person name="Wellnitz S."/>
            <person name="Brambilla E."/>
            <person name="Klenk H.-P."/>
            <person name="Eisen J.A."/>
        </authorList>
    </citation>
    <scope>NUCLEOTIDE SEQUENCE</scope>
    <source>
        <strain>WB4</strain>
    </source>
</reference>
<evidence type="ECO:0000256" key="7">
    <source>
        <dbReference type="ARBA" id="ARBA00022729"/>
    </source>
</evidence>
<organism evidence="19 20">
    <name type="scientific">Paludibacter propionicigenes (strain DSM 17365 / JCM 13257 / WB4)</name>
    <dbReference type="NCBI Taxonomy" id="694427"/>
    <lineage>
        <taxon>Bacteria</taxon>
        <taxon>Pseudomonadati</taxon>
        <taxon>Bacteroidota</taxon>
        <taxon>Bacteroidia</taxon>
        <taxon>Bacteroidales</taxon>
        <taxon>Paludibacteraceae</taxon>
        <taxon>Paludibacter</taxon>
    </lineage>
</organism>
<dbReference type="PANTHER" id="PTHR33619">
    <property type="entry name" value="POLYSACCHARIDE EXPORT PROTEIN GFCE-RELATED"/>
    <property type="match status" value="1"/>
</dbReference>
<keyword evidence="9" id="KW-0406">Ion transport</keyword>
<feature type="domain" description="Soluble ligand binding" evidence="17">
    <location>
        <begin position="444"/>
        <end position="489"/>
    </location>
</feature>
<dbReference type="STRING" id="694427.Palpr_0977"/>
<dbReference type="InterPro" id="IPR019554">
    <property type="entry name" value="Soluble_ligand-bd"/>
</dbReference>
<evidence type="ECO:0000259" key="16">
    <source>
        <dbReference type="Pfam" id="PF02563"/>
    </source>
</evidence>
<dbReference type="PANTHER" id="PTHR33619:SF3">
    <property type="entry name" value="POLYSACCHARIDE EXPORT PROTEIN GFCE-RELATED"/>
    <property type="match status" value="1"/>
</dbReference>
<feature type="domain" description="Polysaccharide export protein N-terminal" evidence="16">
    <location>
        <begin position="105"/>
        <end position="179"/>
    </location>
</feature>
<keyword evidence="3" id="KW-0813">Transport</keyword>
<evidence type="ECO:0000256" key="13">
    <source>
        <dbReference type="ARBA" id="ARBA00023237"/>
    </source>
</evidence>
<dbReference type="GO" id="GO:0015288">
    <property type="term" value="F:porin activity"/>
    <property type="evidence" value="ECO:0007669"/>
    <property type="project" value="UniProtKB-KW"/>
</dbReference>
<dbReference type="GO" id="GO:0015159">
    <property type="term" value="F:polysaccharide transmembrane transporter activity"/>
    <property type="evidence" value="ECO:0007669"/>
    <property type="project" value="InterPro"/>
</dbReference>
<dbReference type="GO" id="GO:0046930">
    <property type="term" value="C:pore complex"/>
    <property type="evidence" value="ECO:0007669"/>
    <property type="project" value="UniProtKB-KW"/>
</dbReference>
<dbReference type="Gene3D" id="3.10.560.10">
    <property type="entry name" value="Outer membrane lipoprotein wza domain like"/>
    <property type="match status" value="6"/>
</dbReference>
<name>E4T333_PALPW</name>
<dbReference type="GO" id="GO:0009279">
    <property type="term" value="C:cell outer membrane"/>
    <property type="evidence" value="ECO:0007669"/>
    <property type="project" value="UniProtKB-SubCell"/>
</dbReference>
<dbReference type="InterPro" id="IPR003715">
    <property type="entry name" value="Poly_export_N"/>
</dbReference>
<gene>
    <name evidence="19" type="ordered locus">Palpr_0977</name>
</gene>
<evidence type="ECO:0000313" key="19">
    <source>
        <dbReference type="EMBL" id="ADQ79127.1"/>
    </source>
</evidence>
<keyword evidence="12" id="KW-0564">Palmitate</keyword>
<comment type="subcellular location">
    <subcellularLocation>
        <location evidence="1">Cell outer membrane</location>
        <topology evidence="1">Multi-pass membrane protein</topology>
    </subcellularLocation>
</comment>
<evidence type="ECO:0000256" key="8">
    <source>
        <dbReference type="ARBA" id="ARBA00023047"/>
    </source>
</evidence>
<feature type="domain" description="SLBB" evidence="18">
    <location>
        <begin position="352"/>
        <end position="430"/>
    </location>
</feature>
<protein>
    <submittedName>
        <fullName evidence="19">Soluble ligand binding domain</fullName>
    </submittedName>
</protein>
<feature type="domain" description="Soluble ligand binding" evidence="17">
    <location>
        <begin position="692"/>
        <end position="733"/>
    </location>
</feature>
<keyword evidence="20" id="KW-1185">Reference proteome</keyword>
<keyword evidence="6" id="KW-0812">Transmembrane</keyword>
<dbReference type="EMBL" id="CP002345">
    <property type="protein sequence ID" value="ADQ79127.1"/>
    <property type="molecule type" value="Genomic_DNA"/>
</dbReference>
<feature type="domain" description="Soluble ligand binding" evidence="17">
    <location>
        <begin position="270"/>
        <end position="319"/>
    </location>
</feature>
<feature type="domain" description="Soluble ligand binding" evidence="17">
    <location>
        <begin position="186"/>
        <end position="233"/>
    </location>
</feature>
<evidence type="ECO:0000256" key="2">
    <source>
        <dbReference type="ARBA" id="ARBA00009450"/>
    </source>
</evidence>